<evidence type="ECO:0000313" key="2">
    <source>
        <dbReference type="EMBL" id="MCI60424.1"/>
    </source>
</evidence>
<feature type="non-terminal residue" evidence="2">
    <location>
        <position position="1"/>
    </location>
</feature>
<dbReference type="AlphaFoldDB" id="A0A392TIK9"/>
<proteinExistence type="predicted"/>
<evidence type="ECO:0000256" key="1">
    <source>
        <dbReference type="SAM" id="MobiDB-lite"/>
    </source>
</evidence>
<dbReference type="Proteomes" id="UP000265520">
    <property type="component" value="Unassembled WGS sequence"/>
</dbReference>
<sequence>AYETLYQDENSGSSSSEVEETDVGRLTARIE</sequence>
<reference evidence="2 3" key="1">
    <citation type="journal article" date="2018" name="Front. Plant Sci.">
        <title>Red Clover (Trifolium pratense) and Zigzag Clover (T. medium) - A Picture of Genomic Similarities and Differences.</title>
        <authorList>
            <person name="Dluhosova J."/>
            <person name="Istvanek J."/>
            <person name="Nedelnik J."/>
            <person name="Repkova J."/>
        </authorList>
    </citation>
    <scope>NUCLEOTIDE SEQUENCE [LARGE SCALE GENOMIC DNA]</scope>
    <source>
        <strain evidence="3">cv. 10/8</strain>
        <tissue evidence="2">Leaf</tissue>
    </source>
</reference>
<keyword evidence="3" id="KW-1185">Reference proteome</keyword>
<dbReference type="EMBL" id="LXQA010581182">
    <property type="protein sequence ID" value="MCI60424.1"/>
    <property type="molecule type" value="Genomic_DNA"/>
</dbReference>
<evidence type="ECO:0000313" key="3">
    <source>
        <dbReference type="Proteomes" id="UP000265520"/>
    </source>
</evidence>
<feature type="region of interest" description="Disordered" evidence="1">
    <location>
        <begin position="1"/>
        <end position="31"/>
    </location>
</feature>
<protein>
    <submittedName>
        <fullName evidence="2">Uncharacterized protein</fullName>
    </submittedName>
</protein>
<name>A0A392TIK9_9FABA</name>
<organism evidence="2 3">
    <name type="scientific">Trifolium medium</name>
    <dbReference type="NCBI Taxonomy" id="97028"/>
    <lineage>
        <taxon>Eukaryota</taxon>
        <taxon>Viridiplantae</taxon>
        <taxon>Streptophyta</taxon>
        <taxon>Embryophyta</taxon>
        <taxon>Tracheophyta</taxon>
        <taxon>Spermatophyta</taxon>
        <taxon>Magnoliopsida</taxon>
        <taxon>eudicotyledons</taxon>
        <taxon>Gunneridae</taxon>
        <taxon>Pentapetalae</taxon>
        <taxon>rosids</taxon>
        <taxon>fabids</taxon>
        <taxon>Fabales</taxon>
        <taxon>Fabaceae</taxon>
        <taxon>Papilionoideae</taxon>
        <taxon>50 kb inversion clade</taxon>
        <taxon>NPAAA clade</taxon>
        <taxon>Hologalegina</taxon>
        <taxon>IRL clade</taxon>
        <taxon>Trifolieae</taxon>
        <taxon>Trifolium</taxon>
    </lineage>
</organism>
<accession>A0A392TIK9</accession>
<comment type="caution">
    <text evidence="2">The sequence shown here is derived from an EMBL/GenBank/DDBJ whole genome shotgun (WGS) entry which is preliminary data.</text>
</comment>